<dbReference type="InterPro" id="IPR001650">
    <property type="entry name" value="Helicase_C-like"/>
</dbReference>
<sequence length="368" mass="42356">MAEDKNKTAIQNKLLETIPSNPHGLLLISPRFGKTSLTIKIIKRDNPKKILWVTPNTKLRDEDIPNEFRLWDAEEFLEKTDIICYSSMAKLEGEYDLVVLDEYQNVTSDNCRPFFNGKIKYKNILGLSGTHPKHEEKRLIFEKLNLIVKAKYGINEAVDDNVIAPYEITCIGVPLNMIDKNVKAGNDKVTFYKTEENAYNYHCRAIEEKKMSMGQAPMYMFLNRMKFIHNVKSKIDAAKRYVDGLQGRKLVFSSSIENSEKISKNTYNSKTNDENLNKFINGELDILSCVNAGGTGFTFKNVDHIVIVQVDSNQKGNTVQKIARGLVYQGKDYTSQIHIFYCKDTVDKYWVEKSLEEFDKSKIKWLEL</sequence>
<dbReference type="PROSITE" id="PS51194">
    <property type="entry name" value="HELICASE_CTER"/>
    <property type="match status" value="1"/>
</dbReference>
<accession>A0A8S5UQL0</accession>
<proteinExistence type="predicted"/>
<protein>
    <submittedName>
        <fullName evidence="3">Chromatin remodeling complex ATPase</fullName>
    </submittedName>
</protein>
<feature type="domain" description="Helicase ATP-binding" evidence="1">
    <location>
        <begin position="15"/>
        <end position="149"/>
    </location>
</feature>
<dbReference type="Pfam" id="PF00271">
    <property type="entry name" value="Helicase_C"/>
    <property type="match status" value="1"/>
</dbReference>
<dbReference type="InterPro" id="IPR014001">
    <property type="entry name" value="Helicase_ATP-bd"/>
</dbReference>
<dbReference type="Gene3D" id="3.40.50.300">
    <property type="entry name" value="P-loop containing nucleotide triphosphate hydrolases"/>
    <property type="match status" value="2"/>
</dbReference>
<dbReference type="EMBL" id="BK016121">
    <property type="protein sequence ID" value="DAF96785.1"/>
    <property type="molecule type" value="Genomic_DNA"/>
</dbReference>
<evidence type="ECO:0000259" key="2">
    <source>
        <dbReference type="PROSITE" id="PS51194"/>
    </source>
</evidence>
<reference evidence="3" key="1">
    <citation type="journal article" date="2021" name="Proc. Natl. Acad. Sci. U.S.A.">
        <title>A Catalog of Tens of Thousands of Viruses from Human Metagenomes Reveals Hidden Associations with Chronic Diseases.</title>
        <authorList>
            <person name="Tisza M.J."/>
            <person name="Buck C.B."/>
        </authorList>
    </citation>
    <scope>NUCLEOTIDE SEQUENCE</scope>
    <source>
        <strain evidence="3">CtQyH19</strain>
    </source>
</reference>
<organism evidence="3">
    <name type="scientific">Podoviridae sp. ctQyH19</name>
    <dbReference type="NCBI Taxonomy" id="2825249"/>
    <lineage>
        <taxon>Viruses</taxon>
        <taxon>Duplodnaviria</taxon>
        <taxon>Heunggongvirae</taxon>
        <taxon>Uroviricota</taxon>
        <taxon>Caudoviricetes</taxon>
    </lineage>
</organism>
<dbReference type="InterPro" id="IPR027417">
    <property type="entry name" value="P-loop_NTPase"/>
</dbReference>
<evidence type="ECO:0000313" key="3">
    <source>
        <dbReference type="EMBL" id="DAF96785.1"/>
    </source>
</evidence>
<name>A0A8S5UQL0_9CAUD</name>
<feature type="domain" description="Helicase C-terminal" evidence="2">
    <location>
        <begin position="205"/>
        <end position="368"/>
    </location>
</feature>
<dbReference type="SUPFAM" id="SSF52540">
    <property type="entry name" value="P-loop containing nucleoside triphosphate hydrolases"/>
    <property type="match status" value="1"/>
</dbReference>
<evidence type="ECO:0000259" key="1">
    <source>
        <dbReference type="PROSITE" id="PS51192"/>
    </source>
</evidence>
<dbReference type="PROSITE" id="PS51192">
    <property type="entry name" value="HELICASE_ATP_BIND_1"/>
    <property type="match status" value="1"/>
</dbReference>